<keyword evidence="1" id="KW-0732">Signal</keyword>
<dbReference type="Proteomes" id="UP001228905">
    <property type="component" value="Unassembled WGS sequence"/>
</dbReference>
<sequence length="268" mass="28091">MIRLPVLALVPAVILLCPGPAAAAGGTSLADARTQPATRLADRVLSQFAGQLVAVRRPPGEVLSTLEFSTRPKSAGFPGLCMAKIVMVEMRYDGQGAGLRTPARAEDLSLREVYRIVGDTKPIPGGWNEPYGRWLDSNCGRFADGLDFFSASTPAAAWRGAQVMAQILPGPDGKTASSVAVSCANRGQACDIPAMLAKLGDSGLGSVEETPCNAEAPDGLSCMTLIFAIDRTAAQDTIVTLRVVLKQREPFPVEIVRASISGVRAAAD</sequence>
<evidence type="ECO:0000256" key="1">
    <source>
        <dbReference type="SAM" id="SignalP"/>
    </source>
</evidence>
<protein>
    <recommendedName>
        <fullName evidence="4">Beta-lactamase</fullName>
    </recommendedName>
</protein>
<reference evidence="2 3" key="1">
    <citation type="submission" date="2023-07" db="EMBL/GenBank/DDBJ databases">
        <title>Genomic Encyclopedia of Type Strains, Phase IV (KMG-IV): sequencing the most valuable type-strain genomes for metagenomic binning, comparative biology and taxonomic classification.</title>
        <authorList>
            <person name="Goeker M."/>
        </authorList>
    </citation>
    <scope>NUCLEOTIDE SEQUENCE [LARGE SCALE GENOMIC DNA]</scope>
    <source>
        <strain evidence="2 3">DSM 18695</strain>
    </source>
</reference>
<feature type="chain" id="PRO_5046824423" description="Beta-lactamase" evidence="1">
    <location>
        <begin position="24"/>
        <end position="268"/>
    </location>
</feature>
<gene>
    <name evidence="2" type="ORF">QO010_001240</name>
</gene>
<name>A0ABU0IR22_9CAUL</name>
<dbReference type="EMBL" id="JAUSVS010000002">
    <property type="protein sequence ID" value="MDQ0463469.1"/>
    <property type="molecule type" value="Genomic_DNA"/>
</dbReference>
<evidence type="ECO:0000313" key="2">
    <source>
        <dbReference type="EMBL" id="MDQ0463469.1"/>
    </source>
</evidence>
<dbReference type="RefSeq" id="WP_307347418.1">
    <property type="nucleotide sequence ID" value="NZ_JAUSVS010000002.1"/>
</dbReference>
<accession>A0ABU0IR22</accession>
<evidence type="ECO:0008006" key="4">
    <source>
        <dbReference type="Google" id="ProtNLM"/>
    </source>
</evidence>
<evidence type="ECO:0000313" key="3">
    <source>
        <dbReference type="Proteomes" id="UP001228905"/>
    </source>
</evidence>
<proteinExistence type="predicted"/>
<feature type="signal peptide" evidence="1">
    <location>
        <begin position="1"/>
        <end position="23"/>
    </location>
</feature>
<organism evidence="2 3">
    <name type="scientific">Caulobacter ginsengisoli</name>
    <dbReference type="NCBI Taxonomy" id="400775"/>
    <lineage>
        <taxon>Bacteria</taxon>
        <taxon>Pseudomonadati</taxon>
        <taxon>Pseudomonadota</taxon>
        <taxon>Alphaproteobacteria</taxon>
        <taxon>Caulobacterales</taxon>
        <taxon>Caulobacteraceae</taxon>
        <taxon>Caulobacter</taxon>
    </lineage>
</organism>
<comment type="caution">
    <text evidence="2">The sequence shown here is derived from an EMBL/GenBank/DDBJ whole genome shotgun (WGS) entry which is preliminary data.</text>
</comment>
<keyword evidence="3" id="KW-1185">Reference proteome</keyword>